<dbReference type="InterPro" id="IPR018060">
    <property type="entry name" value="HTH_AraC"/>
</dbReference>
<dbReference type="PROSITE" id="PS00041">
    <property type="entry name" value="HTH_ARAC_FAMILY_1"/>
    <property type="match status" value="1"/>
</dbReference>
<dbReference type="InterPro" id="IPR050204">
    <property type="entry name" value="AraC_XylS_family_regulators"/>
</dbReference>
<accession>A0A9X1D9W2</accession>
<organism evidence="5 6">
    <name type="scientific">Sphingobium nicotianae</name>
    <dbReference type="NCBI Taxonomy" id="2782607"/>
    <lineage>
        <taxon>Bacteria</taxon>
        <taxon>Pseudomonadati</taxon>
        <taxon>Pseudomonadota</taxon>
        <taxon>Alphaproteobacteria</taxon>
        <taxon>Sphingomonadales</taxon>
        <taxon>Sphingomonadaceae</taxon>
        <taxon>Sphingobium</taxon>
    </lineage>
</organism>
<evidence type="ECO:0000256" key="3">
    <source>
        <dbReference type="ARBA" id="ARBA00023163"/>
    </source>
</evidence>
<dbReference type="GO" id="GO:0043565">
    <property type="term" value="F:sequence-specific DNA binding"/>
    <property type="evidence" value="ECO:0007669"/>
    <property type="project" value="InterPro"/>
</dbReference>
<dbReference type="InterPro" id="IPR018062">
    <property type="entry name" value="HTH_AraC-typ_CS"/>
</dbReference>
<proteinExistence type="predicted"/>
<dbReference type="Gene3D" id="1.10.10.60">
    <property type="entry name" value="Homeodomain-like"/>
    <property type="match status" value="1"/>
</dbReference>
<dbReference type="SUPFAM" id="SSF46689">
    <property type="entry name" value="Homeodomain-like"/>
    <property type="match status" value="1"/>
</dbReference>
<evidence type="ECO:0000256" key="2">
    <source>
        <dbReference type="ARBA" id="ARBA00023125"/>
    </source>
</evidence>
<dbReference type="InterPro" id="IPR009057">
    <property type="entry name" value="Homeodomain-like_sf"/>
</dbReference>
<dbReference type="PANTHER" id="PTHR46796">
    <property type="entry name" value="HTH-TYPE TRANSCRIPTIONAL ACTIVATOR RHAS-RELATED"/>
    <property type="match status" value="1"/>
</dbReference>
<evidence type="ECO:0000313" key="5">
    <source>
        <dbReference type="EMBL" id="MBT2186064.1"/>
    </source>
</evidence>
<dbReference type="EMBL" id="JAHGAW010000002">
    <property type="protein sequence ID" value="MBT2186064.1"/>
    <property type="molecule type" value="Genomic_DNA"/>
</dbReference>
<feature type="domain" description="HTH araC/xylS-type" evidence="4">
    <location>
        <begin position="215"/>
        <end position="316"/>
    </location>
</feature>
<dbReference type="AlphaFoldDB" id="A0A9X1D9W2"/>
<dbReference type="PROSITE" id="PS01124">
    <property type="entry name" value="HTH_ARAC_FAMILY_2"/>
    <property type="match status" value="1"/>
</dbReference>
<reference evidence="5" key="1">
    <citation type="submission" date="2021-05" db="EMBL/GenBank/DDBJ databases">
        <title>Genome of Sphingobium sp. strain.</title>
        <authorList>
            <person name="Fan R."/>
        </authorList>
    </citation>
    <scope>NUCLEOTIDE SEQUENCE</scope>
    <source>
        <strain evidence="5">H33</strain>
    </source>
</reference>
<dbReference type="SMART" id="SM00342">
    <property type="entry name" value="HTH_ARAC"/>
    <property type="match status" value="1"/>
</dbReference>
<evidence type="ECO:0000256" key="1">
    <source>
        <dbReference type="ARBA" id="ARBA00023015"/>
    </source>
</evidence>
<dbReference type="InterPro" id="IPR020449">
    <property type="entry name" value="Tscrpt_reg_AraC-type_HTH"/>
</dbReference>
<dbReference type="Pfam" id="PF12833">
    <property type="entry name" value="HTH_18"/>
    <property type="match status" value="1"/>
</dbReference>
<dbReference type="PRINTS" id="PR00032">
    <property type="entry name" value="HTHARAC"/>
</dbReference>
<sequence length="331" mass="37532">MQALSISNADVSDPGRLMGMISTTISEIFATRWNAQQIGNVDAEAKIILSTAADVSLSHARMSPMHLDSRADQHPGDLKYSIYMSDQPSLVTVSNRAPMLIQPRELFVLRSDISCHVETRRSYTTIGLVVPQDLLHQFVPHCERFVAQRLGSSFGLHDLLANSLDSLVAMSEAGRFEVLGPRFARTFLELLSVLTAETLEDDRMQRSTSLDIRRAQVKSYIDRNFRDADLTITEIAKRLHLSARYLQLAFQNDDVTPSEYLRKRRIEASARELGDKRSGRRNITEIAFGNGFNSSSHFSTEFKRTFGMSPREWRHSRFEQGDEEIPEQLHS</sequence>
<keyword evidence="1" id="KW-0805">Transcription regulation</keyword>
<evidence type="ECO:0000259" key="4">
    <source>
        <dbReference type="PROSITE" id="PS01124"/>
    </source>
</evidence>
<dbReference type="PANTHER" id="PTHR46796:SF13">
    <property type="entry name" value="HTH-TYPE TRANSCRIPTIONAL ACTIVATOR RHAS"/>
    <property type="match status" value="1"/>
</dbReference>
<protein>
    <submittedName>
        <fullName evidence="5">Helix-turn-helix transcriptional regulator</fullName>
    </submittedName>
</protein>
<comment type="caution">
    <text evidence="5">The sequence shown here is derived from an EMBL/GenBank/DDBJ whole genome shotgun (WGS) entry which is preliminary data.</text>
</comment>
<keyword evidence="6" id="KW-1185">Reference proteome</keyword>
<keyword evidence="3" id="KW-0804">Transcription</keyword>
<gene>
    <name evidence="5" type="ORF">KK488_03810</name>
</gene>
<keyword evidence="2" id="KW-0238">DNA-binding</keyword>
<evidence type="ECO:0000313" key="6">
    <source>
        <dbReference type="Proteomes" id="UP001138757"/>
    </source>
</evidence>
<dbReference type="Proteomes" id="UP001138757">
    <property type="component" value="Unassembled WGS sequence"/>
</dbReference>
<dbReference type="GO" id="GO:0003700">
    <property type="term" value="F:DNA-binding transcription factor activity"/>
    <property type="evidence" value="ECO:0007669"/>
    <property type="project" value="InterPro"/>
</dbReference>
<name>A0A9X1D9W2_9SPHN</name>